<name>A0A7V7NUN9_9VIBR</name>
<gene>
    <name evidence="1" type="ORF">F7Q91_09175</name>
</gene>
<evidence type="ECO:0000313" key="2">
    <source>
        <dbReference type="Proteomes" id="UP000423756"/>
    </source>
</evidence>
<evidence type="ECO:0000313" key="1">
    <source>
        <dbReference type="EMBL" id="KAB0480285.1"/>
    </source>
</evidence>
<sequence>MSNIEEVIKTALTQLEESGDIVITASSPEPIAEKMIGSLGSSLGALLDGEEYRAVTNSLNALVNDVKVDDRDFQTIIGLDKSELGEVLDKLIKHMPPL</sequence>
<accession>A0A7V7NUN9</accession>
<reference evidence="1 2" key="1">
    <citation type="submission" date="2019-09" db="EMBL/GenBank/DDBJ databases">
        <title>Draft genome sequences of 48 bacterial type strains from the CCUG.</title>
        <authorList>
            <person name="Tunovic T."/>
            <person name="Pineiro-Iglesias B."/>
            <person name="Unosson C."/>
            <person name="Inganas E."/>
            <person name="Ohlen M."/>
            <person name="Cardew S."/>
            <person name="Jensie-Markopoulos S."/>
            <person name="Salva-Serra F."/>
            <person name="Jaen-Luchoro D."/>
            <person name="Karlsson R."/>
            <person name="Svensson-Stadler L."/>
            <person name="Chun J."/>
            <person name="Moore E."/>
        </authorList>
    </citation>
    <scope>NUCLEOTIDE SEQUENCE [LARGE SCALE GENOMIC DNA]</scope>
    <source>
        <strain evidence="1 2">CCUG 48643</strain>
    </source>
</reference>
<proteinExistence type="predicted"/>
<dbReference type="EMBL" id="VZPX01000015">
    <property type="protein sequence ID" value="KAB0480285.1"/>
    <property type="molecule type" value="Genomic_DNA"/>
</dbReference>
<comment type="caution">
    <text evidence="1">The sequence shown here is derived from an EMBL/GenBank/DDBJ whole genome shotgun (WGS) entry which is preliminary data.</text>
</comment>
<dbReference type="Proteomes" id="UP000423756">
    <property type="component" value="Unassembled WGS sequence"/>
</dbReference>
<dbReference type="AlphaFoldDB" id="A0A7V7NUN9"/>
<dbReference type="RefSeq" id="WP_137407110.1">
    <property type="nucleotide sequence ID" value="NZ_AP025466.1"/>
</dbReference>
<organism evidence="1 2">
    <name type="scientific">Vibrio chagasii</name>
    <dbReference type="NCBI Taxonomy" id="170679"/>
    <lineage>
        <taxon>Bacteria</taxon>
        <taxon>Pseudomonadati</taxon>
        <taxon>Pseudomonadota</taxon>
        <taxon>Gammaproteobacteria</taxon>
        <taxon>Vibrionales</taxon>
        <taxon>Vibrionaceae</taxon>
        <taxon>Vibrio</taxon>
    </lineage>
</organism>
<dbReference type="GeneID" id="77343980"/>
<protein>
    <submittedName>
        <fullName evidence="1">Uncharacterized protein</fullName>
    </submittedName>
</protein>